<dbReference type="PANTHER" id="PTHR30349:SF81">
    <property type="entry name" value="TYROSINE RECOMBINASE XERC"/>
    <property type="match status" value="1"/>
</dbReference>
<dbReference type="AlphaFoldDB" id="A0A7C1JGF5"/>
<dbReference type="InterPro" id="IPR044068">
    <property type="entry name" value="CB"/>
</dbReference>
<dbReference type="InterPro" id="IPR004107">
    <property type="entry name" value="Integrase_SAM-like_N"/>
</dbReference>
<protein>
    <submittedName>
        <fullName evidence="7">Tyrosine recombinase</fullName>
    </submittedName>
</protein>
<dbReference type="NCBIfam" id="NF001399">
    <property type="entry name" value="PRK00283.1"/>
    <property type="match status" value="1"/>
</dbReference>
<dbReference type="GO" id="GO:0003677">
    <property type="term" value="F:DNA binding"/>
    <property type="evidence" value="ECO:0007669"/>
    <property type="project" value="UniProtKB-UniRule"/>
</dbReference>
<keyword evidence="2 4" id="KW-0238">DNA-binding</keyword>
<dbReference type="PANTHER" id="PTHR30349">
    <property type="entry name" value="PHAGE INTEGRASE-RELATED"/>
    <property type="match status" value="1"/>
</dbReference>
<dbReference type="InterPro" id="IPR013762">
    <property type="entry name" value="Integrase-like_cat_sf"/>
</dbReference>
<evidence type="ECO:0000259" key="5">
    <source>
        <dbReference type="PROSITE" id="PS51898"/>
    </source>
</evidence>
<feature type="domain" description="Tyr recombinase" evidence="5">
    <location>
        <begin position="112"/>
        <end position="297"/>
    </location>
</feature>
<evidence type="ECO:0000256" key="4">
    <source>
        <dbReference type="PROSITE-ProRule" id="PRU01248"/>
    </source>
</evidence>
<dbReference type="PROSITE" id="PS51898">
    <property type="entry name" value="TYR_RECOMBINASE"/>
    <property type="match status" value="1"/>
</dbReference>
<dbReference type="GO" id="GO:0015074">
    <property type="term" value="P:DNA integration"/>
    <property type="evidence" value="ECO:0007669"/>
    <property type="project" value="UniProtKB-KW"/>
</dbReference>
<evidence type="ECO:0000313" key="7">
    <source>
        <dbReference type="EMBL" id="HDX30801.1"/>
    </source>
</evidence>
<keyword evidence="1" id="KW-0229">DNA integration</keyword>
<dbReference type="Gene3D" id="1.10.443.10">
    <property type="entry name" value="Intergrase catalytic core"/>
    <property type="match status" value="1"/>
</dbReference>
<feature type="domain" description="Core-binding (CB)" evidence="6">
    <location>
        <begin position="1"/>
        <end position="91"/>
    </location>
</feature>
<evidence type="ECO:0000256" key="3">
    <source>
        <dbReference type="ARBA" id="ARBA00023172"/>
    </source>
</evidence>
<evidence type="ECO:0000256" key="1">
    <source>
        <dbReference type="ARBA" id="ARBA00022908"/>
    </source>
</evidence>
<dbReference type="Pfam" id="PF00589">
    <property type="entry name" value="Phage_integrase"/>
    <property type="match status" value="1"/>
</dbReference>
<keyword evidence="3" id="KW-0233">DNA recombination</keyword>
<evidence type="ECO:0000256" key="2">
    <source>
        <dbReference type="ARBA" id="ARBA00023125"/>
    </source>
</evidence>
<dbReference type="InterPro" id="IPR011010">
    <property type="entry name" value="DNA_brk_join_enz"/>
</dbReference>
<evidence type="ECO:0000259" key="6">
    <source>
        <dbReference type="PROSITE" id="PS51900"/>
    </source>
</evidence>
<dbReference type="PROSITE" id="PS51900">
    <property type="entry name" value="CB"/>
    <property type="match status" value="1"/>
</dbReference>
<name>A0A7C1JGF5_9CHLR</name>
<gene>
    <name evidence="7" type="ORF">ENQ20_04830</name>
</gene>
<proteinExistence type="predicted"/>
<dbReference type="Gene3D" id="1.10.150.130">
    <property type="match status" value="1"/>
</dbReference>
<dbReference type="CDD" id="cd00798">
    <property type="entry name" value="INT_XerDC_C"/>
    <property type="match status" value="1"/>
</dbReference>
<dbReference type="InterPro" id="IPR002104">
    <property type="entry name" value="Integrase_catalytic"/>
</dbReference>
<organism evidence="7">
    <name type="scientific">Caldilinea aerophila</name>
    <dbReference type="NCBI Taxonomy" id="133453"/>
    <lineage>
        <taxon>Bacteria</taxon>
        <taxon>Bacillati</taxon>
        <taxon>Chloroflexota</taxon>
        <taxon>Caldilineae</taxon>
        <taxon>Caldilineales</taxon>
        <taxon>Caldilineaceae</taxon>
        <taxon>Caldilinea</taxon>
    </lineage>
</organism>
<dbReference type="InterPro" id="IPR050090">
    <property type="entry name" value="Tyrosine_recombinase_XerCD"/>
</dbReference>
<dbReference type="EMBL" id="DSMG01000053">
    <property type="protein sequence ID" value="HDX30801.1"/>
    <property type="molecule type" value="Genomic_DNA"/>
</dbReference>
<accession>A0A7C1JGF5</accession>
<reference evidence="7" key="1">
    <citation type="journal article" date="2020" name="mSystems">
        <title>Genome- and Community-Level Interaction Insights into Carbon Utilization and Element Cycling Functions of Hydrothermarchaeota in Hydrothermal Sediment.</title>
        <authorList>
            <person name="Zhou Z."/>
            <person name="Liu Y."/>
            <person name="Xu W."/>
            <person name="Pan J."/>
            <person name="Luo Z.H."/>
            <person name="Li M."/>
        </authorList>
    </citation>
    <scope>NUCLEOTIDE SEQUENCE [LARGE SCALE GENOMIC DNA]</scope>
    <source>
        <strain evidence="7">SpSt-289</strain>
    </source>
</reference>
<dbReference type="Pfam" id="PF02899">
    <property type="entry name" value="Phage_int_SAM_1"/>
    <property type="match status" value="1"/>
</dbReference>
<comment type="caution">
    <text evidence="7">The sequence shown here is derived from an EMBL/GenBank/DDBJ whole genome shotgun (WGS) entry which is preliminary data.</text>
</comment>
<sequence>MQEEVQRYLLSLDFEENASENTIAAYRNDLTQLLTFLMHYPAVDSERIHSWNQVTPGVMQEYVFHLRERDYASSTVARKVAAIKSFFEYLHSRGMIENDPAALLESPKVKKHIPHTISSEDVERLLAAPRQSESAQAIRDSALLETLYATGMRVTELVNLNISDLDLETGQLICSANSKRRRVAQLSEHTRETLRRYVEKGRPALMVRNNEPALFLNHRGRRLTRQGLWLIIKRYVAEVGIEGQVTPHTLRHSFAAHLLSTGAGLREVQERLGHASLSTTQVYKQVADENAPEIIVDGKPLTRNEN</sequence>
<dbReference type="GO" id="GO:0006310">
    <property type="term" value="P:DNA recombination"/>
    <property type="evidence" value="ECO:0007669"/>
    <property type="project" value="UniProtKB-KW"/>
</dbReference>
<dbReference type="SUPFAM" id="SSF56349">
    <property type="entry name" value="DNA breaking-rejoining enzymes"/>
    <property type="match status" value="1"/>
</dbReference>
<dbReference type="InterPro" id="IPR010998">
    <property type="entry name" value="Integrase_recombinase_N"/>
</dbReference>